<protein>
    <submittedName>
        <fullName evidence="2">Uncharacterized protein</fullName>
    </submittedName>
</protein>
<dbReference type="EMBL" id="MK500504">
    <property type="protein sequence ID" value="QBK90952.1"/>
    <property type="molecule type" value="Genomic_DNA"/>
</dbReference>
<evidence type="ECO:0000313" key="2">
    <source>
        <dbReference type="EMBL" id="QBK90952.1"/>
    </source>
</evidence>
<feature type="region of interest" description="Disordered" evidence="1">
    <location>
        <begin position="34"/>
        <end position="66"/>
    </location>
</feature>
<sequence length="98" mass="11343">MNSTEKERIVKHNLHIFMMRDALAKQMLKNNQITDRTAAAPKMETNLERGEPDLQNDSEHPFKPQLPRELKPKTFLFLEAILKCQGLEIKTIPDSSQN</sequence>
<feature type="compositionally biased region" description="Basic and acidic residues" evidence="1">
    <location>
        <begin position="45"/>
        <end position="66"/>
    </location>
</feature>
<gene>
    <name evidence="2" type="ORF">LCPAC201_02530</name>
</gene>
<proteinExistence type="predicted"/>
<evidence type="ECO:0000256" key="1">
    <source>
        <dbReference type="SAM" id="MobiDB-lite"/>
    </source>
</evidence>
<reference evidence="2" key="1">
    <citation type="journal article" date="2019" name="MBio">
        <title>Virus Genomes from Deep Sea Sediments Expand the Ocean Megavirome and Support Independent Origins of Viral Gigantism.</title>
        <authorList>
            <person name="Backstrom D."/>
            <person name="Yutin N."/>
            <person name="Jorgensen S.L."/>
            <person name="Dharamshi J."/>
            <person name="Homa F."/>
            <person name="Zaremba-Niedwiedzka K."/>
            <person name="Spang A."/>
            <person name="Wolf Y.I."/>
            <person name="Koonin E.V."/>
            <person name="Ettema T.J."/>
        </authorList>
    </citation>
    <scope>NUCLEOTIDE SEQUENCE</scope>
</reference>
<organism evidence="2">
    <name type="scientific">Pithovirus LCPAC201</name>
    <dbReference type="NCBI Taxonomy" id="2506591"/>
    <lineage>
        <taxon>Viruses</taxon>
        <taxon>Pithoviruses</taxon>
    </lineage>
</organism>
<name>A0A481Z6D1_9VIRU</name>
<accession>A0A481Z6D1</accession>